<dbReference type="GO" id="GO:0035861">
    <property type="term" value="C:site of double-strand break"/>
    <property type="evidence" value="ECO:0007669"/>
    <property type="project" value="TreeGrafter"/>
</dbReference>
<keyword evidence="5" id="KW-0539">Nucleus</keyword>
<dbReference type="GO" id="GO:0005662">
    <property type="term" value="C:DNA replication factor A complex"/>
    <property type="evidence" value="ECO:0007669"/>
    <property type="project" value="TreeGrafter"/>
</dbReference>
<dbReference type="PANTHER" id="PTHR13989:SF16">
    <property type="entry name" value="REPLICATION PROTEIN A2"/>
    <property type="match status" value="1"/>
</dbReference>
<dbReference type="FunFam" id="2.40.50.140:FF:000184">
    <property type="entry name" value="replication protein A 32 kDa subunit A-like"/>
    <property type="match status" value="1"/>
</dbReference>
<proteinExistence type="predicted"/>
<dbReference type="Proteomes" id="UP001209570">
    <property type="component" value="Unassembled WGS sequence"/>
</dbReference>
<evidence type="ECO:0000313" key="9">
    <source>
        <dbReference type="Proteomes" id="UP001209570"/>
    </source>
</evidence>
<dbReference type="GO" id="GO:0006289">
    <property type="term" value="P:nucleotide-excision repair"/>
    <property type="evidence" value="ECO:0007669"/>
    <property type="project" value="TreeGrafter"/>
</dbReference>
<evidence type="ECO:0000256" key="6">
    <source>
        <dbReference type="SAM" id="MobiDB-lite"/>
    </source>
</evidence>
<feature type="domain" description="OB" evidence="7">
    <location>
        <begin position="80"/>
        <end position="154"/>
    </location>
</feature>
<dbReference type="SUPFAM" id="SSF50249">
    <property type="entry name" value="Nucleic acid-binding proteins"/>
    <property type="match status" value="1"/>
</dbReference>
<dbReference type="AlphaFoldDB" id="A0AAD5LC80"/>
<comment type="caution">
    <text evidence="8">The sequence shown here is derived from an EMBL/GenBank/DDBJ whole genome shotgun (WGS) entry which is preliminary data.</text>
</comment>
<dbReference type="PANTHER" id="PTHR13989">
    <property type="entry name" value="REPLICATION PROTEIN A-RELATED"/>
    <property type="match status" value="1"/>
</dbReference>
<reference evidence="8" key="1">
    <citation type="submission" date="2021-12" db="EMBL/GenBank/DDBJ databases">
        <title>Prjna785345.</title>
        <authorList>
            <person name="Rujirawat T."/>
            <person name="Krajaejun T."/>
        </authorList>
    </citation>
    <scope>NUCLEOTIDE SEQUENCE</scope>
    <source>
        <strain evidence="8">Pi057C3</strain>
    </source>
</reference>
<evidence type="ECO:0000259" key="7">
    <source>
        <dbReference type="Pfam" id="PF01336"/>
    </source>
</evidence>
<dbReference type="Pfam" id="PF01336">
    <property type="entry name" value="tRNA_anti-codon"/>
    <property type="match status" value="1"/>
</dbReference>
<dbReference type="GO" id="GO:0000724">
    <property type="term" value="P:double-strand break repair via homologous recombination"/>
    <property type="evidence" value="ECO:0007669"/>
    <property type="project" value="TreeGrafter"/>
</dbReference>
<dbReference type="Gene3D" id="2.40.50.140">
    <property type="entry name" value="Nucleic acid-binding proteins"/>
    <property type="match status" value="1"/>
</dbReference>
<evidence type="ECO:0000313" key="8">
    <source>
        <dbReference type="EMBL" id="KAJ0394911.1"/>
    </source>
</evidence>
<sequence length="264" mass="27838">MNYGGGGYEAYGNDDYGGGGFMDSASQGPSQSTPSKGGRGGGGRIARDAQTLVPVTVRQLLNRSDADDSIRVDGHELSNVRVVGLLGDVVPHSTNVNFQLDDGTGVIDGRLFLHGDDLERAEDEISKLRKGMYVRAVGSLRIFQDRLSLNCFTLVPVTDFNEITHHFLEAIYVHCYHTKGALQSGSKAAGGAADTGMGMGMGMAAGSQLNAFGQPQQSWNQMNSGYLGHSGGASMGSMDYNMDSSFSPEQKAILDVLGTCPSAA</sequence>
<dbReference type="InterPro" id="IPR012340">
    <property type="entry name" value="NA-bd_OB-fold"/>
</dbReference>
<dbReference type="GO" id="GO:0003697">
    <property type="term" value="F:single-stranded DNA binding"/>
    <property type="evidence" value="ECO:0007669"/>
    <property type="project" value="TreeGrafter"/>
</dbReference>
<organism evidence="8 9">
    <name type="scientific">Pythium insidiosum</name>
    <name type="common">Pythiosis disease agent</name>
    <dbReference type="NCBI Taxonomy" id="114742"/>
    <lineage>
        <taxon>Eukaryota</taxon>
        <taxon>Sar</taxon>
        <taxon>Stramenopiles</taxon>
        <taxon>Oomycota</taxon>
        <taxon>Peronosporomycetes</taxon>
        <taxon>Pythiales</taxon>
        <taxon>Pythiaceae</taxon>
        <taxon>Pythium</taxon>
    </lineage>
</organism>
<dbReference type="CDD" id="cd04478">
    <property type="entry name" value="RPA2_DBD_D"/>
    <property type="match status" value="1"/>
</dbReference>
<dbReference type="InterPro" id="IPR004365">
    <property type="entry name" value="NA-bd_OB_tRNA"/>
</dbReference>
<keyword evidence="2" id="KW-0227">DNA damage</keyword>
<gene>
    <name evidence="8" type="ORF">P43SY_009099</name>
</gene>
<evidence type="ECO:0000256" key="1">
    <source>
        <dbReference type="ARBA" id="ARBA00004123"/>
    </source>
</evidence>
<feature type="region of interest" description="Disordered" evidence="6">
    <location>
        <begin position="16"/>
        <end position="45"/>
    </location>
</feature>
<name>A0AAD5LC80_PYTIN</name>
<keyword evidence="4" id="KW-0234">DNA repair</keyword>
<keyword evidence="3" id="KW-0238">DNA-binding</keyword>
<dbReference type="EMBL" id="JAKCXM010000375">
    <property type="protein sequence ID" value="KAJ0394911.1"/>
    <property type="molecule type" value="Genomic_DNA"/>
</dbReference>
<protein>
    <recommendedName>
        <fullName evidence="7">OB domain-containing protein</fullName>
    </recommendedName>
</protein>
<evidence type="ECO:0000256" key="3">
    <source>
        <dbReference type="ARBA" id="ARBA00023125"/>
    </source>
</evidence>
<feature type="compositionally biased region" description="Polar residues" evidence="6">
    <location>
        <begin position="24"/>
        <end position="35"/>
    </location>
</feature>
<dbReference type="GO" id="GO:0006260">
    <property type="term" value="P:DNA replication"/>
    <property type="evidence" value="ECO:0007669"/>
    <property type="project" value="TreeGrafter"/>
</dbReference>
<comment type="subcellular location">
    <subcellularLocation>
        <location evidence="1">Nucleus</location>
    </subcellularLocation>
</comment>
<keyword evidence="9" id="KW-1185">Reference proteome</keyword>
<evidence type="ECO:0000256" key="4">
    <source>
        <dbReference type="ARBA" id="ARBA00023204"/>
    </source>
</evidence>
<dbReference type="GO" id="GO:0000781">
    <property type="term" value="C:chromosome, telomeric region"/>
    <property type="evidence" value="ECO:0007669"/>
    <property type="project" value="TreeGrafter"/>
</dbReference>
<evidence type="ECO:0000256" key="2">
    <source>
        <dbReference type="ARBA" id="ARBA00022763"/>
    </source>
</evidence>
<accession>A0AAD5LC80</accession>
<evidence type="ECO:0000256" key="5">
    <source>
        <dbReference type="ARBA" id="ARBA00023242"/>
    </source>
</evidence>
<dbReference type="InterPro" id="IPR040260">
    <property type="entry name" value="RFA2-like"/>
</dbReference>